<protein>
    <submittedName>
        <fullName evidence="3">BRCT domain-containing protein At4g02110</fullName>
    </submittedName>
</protein>
<dbReference type="PANTHER" id="PTHR47181">
    <property type="entry name" value="BRCA1 C TERMINUS DOMAIN CONTAINING PROTEIN, EXPRESSED"/>
    <property type="match status" value="1"/>
</dbReference>
<dbReference type="GeneID" id="110775885"/>
<dbReference type="KEGG" id="soe:110775885"/>
<dbReference type="PROSITE" id="PS50172">
    <property type="entry name" value="BRCT"/>
    <property type="match status" value="2"/>
</dbReference>
<dbReference type="RefSeq" id="XP_021836175.1">
    <property type="nucleotide sequence ID" value="XM_021980483.2"/>
</dbReference>
<dbReference type="OrthoDB" id="1935339at2759"/>
<evidence type="ECO:0000259" key="1">
    <source>
        <dbReference type="PROSITE" id="PS50172"/>
    </source>
</evidence>
<dbReference type="Pfam" id="PF00533">
    <property type="entry name" value="BRCT"/>
    <property type="match status" value="1"/>
</dbReference>
<dbReference type="InterPro" id="IPR036420">
    <property type="entry name" value="BRCT_dom_sf"/>
</dbReference>
<keyword evidence="2" id="KW-1185">Reference proteome</keyword>
<evidence type="ECO:0000313" key="2">
    <source>
        <dbReference type="Proteomes" id="UP000813463"/>
    </source>
</evidence>
<feature type="domain" description="BRCT" evidence="1">
    <location>
        <begin position="9"/>
        <end position="90"/>
    </location>
</feature>
<dbReference type="InterPro" id="IPR044254">
    <property type="entry name" value="At4g02110-like"/>
</dbReference>
<dbReference type="AlphaFoldDB" id="A0A9R0JJ09"/>
<dbReference type="Proteomes" id="UP000813463">
    <property type="component" value="Chromosome 5"/>
</dbReference>
<proteinExistence type="predicted"/>
<feature type="domain" description="BRCT" evidence="1">
    <location>
        <begin position="91"/>
        <end position="170"/>
    </location>
</feature>
<dbReference type="SUPFAM" id="SSF52113">
    <property type="entry name" value="BRCT domain"/>
    <property type="match status" value="2"/>
</dbReference>
<dbReference type="Pfam" id="PF12738">
    <property type="entry name" value="PTCB-BRCT"/>
    <property type="match status" value="1"/>
</dbReference>
<dbReference type="PANTHER" id="PTHR47181:SF2">
    <property type="entry name" value="BRCA1 C TERMINUS DOMAIN CONTAINING PROTEIN, EXPRESSED"/>
    <property type="match status" value="1"/>
</dbReference>
<name>A0A9R0JJ09_SPIOL</name>
<dbReference type="InterPro" id="IPR001357">
    <property type="entry name" value="BRCT_dom"/>
</dbReference>
<gene>
    <name evidence="3" type="primary">LOC110775885</name>
</gene>
<organism evidence="2 3">
    <name type="scientific">Spinacia oleracea</name>
    <name type="common">Spinach</name>
    <dbReference type="NCBI Taxonomy" id="3562"/>
    <lineage>
        <taxon>Eukaryota</taxon>
        <taxon>Viridiplantae</taxon>
        <taxon>Streptophyta</taxon>
        <taxon>Embryophyta</taxon>
        <taxon>Tracheophyta</taxon>
        <taxon>Spermatophyta</taxon>
        <taxon>Magnoliopsida</taxon>
        <taxon>eudicotyledons</taxon>
        <taxon>Gunneridae</taxon>
        <taxon>Pentapetalae</taxon>
        <taxon>Caryophyllales</taxon>
        <taxon>Chenopodiaceae</taxon>
        <taxon>Chenopodioideae</taxon>
        <taxon>Anserineae</taxon>
        <taxon>Spinacia</taxon>
    </lineage>
</organism>
<dbReference type="SMART" id="SM00292">
    <property type="entry name" value="BRCT"/>
    <property type="match status" value="2"/>
</dbReference>
<reference evidence="2" key="1">
    <citation type="journal article" date="2021" name="Nat. Commun.">
        <title>Genomic analyses provide insights into spinach domestication and the genetic basis of agronomic traits.</title>
        <authorList>
            <person name="Cai X."/>
            <person name="Sun X."/>
            <person name="Xu C."/>
            <person name="Sun H."/>
            <person name="Wang X."/>
            <person name="Ge C."/>
            <person name="Zhang Z."/>
            <person name="Wang Q."/>
            <person name="Fei Z."/>
            <person name="Jiao C."/>
            <person name="Wang Q."/>
        </authorList>
    </citation>
    <scope>NUCLEOTIDE SEQUENCE [LARGE SCALE GENOMIC DNA]</scope>
    <source>
        <strain evidence="2">cv. Varoflay</strain>
    </source>
</reference>
<reference evidence="3" key="2">
    <citation type="submission" date="2025-08" db="UniProtKB">
        <authorList>
            <consortium name="RefSeq"/>
        </authorList>
    </citation>
    <scope>IDENTIFICATION</scope>
    <source>
        <tissue evidence="3">Leaf</tissue>
    </source>
</reference>
<accession>A0A9R0JJ09</accession>
<dbReference type="CDD" id="cd17711">
    <property type="entry name" value="BRCT_PAXIP1_rpt3"/>
    <property type="match status" value="1"/>
</dbReference>
<dbReference type="Gene3D" id="3.40.50.10190">
    <property type="entry name" value="BRCT domain"/>
    <property type="match status" value="2"/>
</dbReference>
<sequence>MCRTVEFMHSSSLFSGIGFFLAGFTPQQHLQYELMIIREGGVITDEYGPDCTHVVVHNLVLDDPICVTARRDRKTVVTRLWVNDSLEYKELMGIDNGLQREDITTMVQLMGSQLSKPLVARRVTHLICFKFEGEKYALAKAMNVTKIVNHQWLVDCLATWKILPEEPYSTKSGYECYLMLPEANLQN</sequence>
<evidence type="ECO:0000313" key="3">
    <source>
        <dbReference type="RefSeq" id="XP_021836175.1"/>
    </source>
</evidence>